<organism evidence="2 3">
    <name type="scientific">Panagrolaimus davidi</name>
    <dbReference type="NCBI Taxonomy" id="227884"/>
    <lineage>
        <taxon>Eukaryota</taxon>
        <taxon>Metazoa</taxon>
        <taxon>Ecdysozoa</taxon>
        <taxon>Nematoda</taxon>
        <taxon>Chromadorea</taxon>
        <taxon>Rhabditida</taxon>
        <taxon>Tylenchina</taxon>
        <taxon>Panagrolaimomorpha</taxon>
        <taxon>Panagrolaimoidea</taxon>
        <taxon>Panagrolaimidae</taxon>
        <taxon>Panagrolaimus</taxon>
    </lineage>
</organism>
<protein>
    <submittedName>
        <fullName evidence="3">Uncharacterized protein</fullName>
    </submittedName>
</protein>
<evidence type="ECO:0000256" key="1">
    <source>
        <dbReference type="SAM" id="MobiDB-lite"/>
    </source>
</evidence>
<evidence type="ECO:0000313" key="2">
    <source>
        <dbReference type="Proteomes" id="UP000887578"/>
    </source>
</evidence>
<dbReference type="Proteomes" id="UP000887578">
    <property type="component" value="Unplaced"/>
</dbReference>
<dbReference type="AlphaFoldDB" id="A0A914PEG9"/>
<dbReference type="WBParaSite" id="PDA_v2.g13160.t1">
    <property type="protein sequence ID" value="PDA_v2.g13160.t1"/>
    <property type="gene ID" value="PDA_v2.g13160"/>
</dbReference>
<reference evidence="3" key="1">
    <citation type="submission" date="2022-11" db="UniProtKB">
        <authorList>
            <consortium name="WormBaseParasite"/>
        </authorList>
    </citation>
    <scope>IDENTIFICATION</scope>
</reference>
<accession>A0A914PEG9</accession>
<sequence length="611" mass="68341">MLQLNQHFSKHKISDSISSDTKFNTLNLNQNCKVNPLLQQVVKNGVQVCEKNNDYFNCIDDEKTKKSIDTKKNGFGQKLSNDLNISDWIDERKRLKKAENSSKTSSTISLRIIAYENSLPNLCHQETKSSLLKKLNVKTFLNGSASIGNSFEFIRQQENEPSEPEIAQFKASQILLGANDYPSPSLSSSSVFPSSSSSLPSSSDASPTVSQSEAEHKNGGEVSDGNSGLNYACSESEEPGVFGGFFIEALAMKENTIAPTPGIFNTDILPFSSKKPFAEPVVEKNETNFDLSKFANIQSFLSNASAAQIFCMYKNFLETLPVHLRVAPLAELLVKPCCTECCFLKFTAECIMRERIKIPADCATKQSVFYAILQYHFYLIQRYYFDGKFVLEIIRIPVCSTFFCQVHMICKNRFDNLCHQIVMGFKQAVPHGNAPVGFERPDTLQKLAKLVNSLHHTAEPHPSGGYTGASLTSKVNIMKDAGVYKAGSTSHLFKKLEQTVHVQKQNTFTKCSSCINIRLLTESDRLSFQERQEAKQHLANHLQNVKDDRRDYAIRVELSVTTHEIMSIGFDGCSKELNKYPSTKENRSKTLNDALKPMCSLNAAIIHKKCN</sequence>
<proteinExistence type="predicted"/>
<feature type="compositionally biased region" description="Low complexity" evidence="1">
    <location>
        <begin position="187"/>
        <end position="212"/>
    </location>
</feature>
<name>A0A914PEG9_9BILA</name>
<keyword evidence="2" id="KW-1185">Reference proteome</keyword>
<feature type="region of interest" description="Disordered" evidence="1">
    <location>
        <begin position="187"/>
        <end position="230"/>
    </location>
</feature>
<evidence type="ECO:0000313" key="3">
    <source>
        <dbReference type="WBParaSite" id="PDA_v2.g13160.t1"/>
    </source>
</evidence>